<evidence type="ECO:0000313" key="2">
    <source>
        <dbReference type="Proteomes" id="UP001165101"/>
    </source>
</evidence>
<dbReference type="Proteomes" id="UP001165101">
    <property type="component" value="Unassembled WGS sequence"/>
</dbReference>
<evidence type="ECO:0000313" key="1">
    <source>
        <dbReference type="EMBL" id="GMF03686.1"/>
    </source>
</evidence>
<keyword evidence="2" id="KW-1185">Reference proteome</keyword>
<protein>
    <submittedName>
        <fullName evidence="1">Unnamed protein product</fullName>
    </submittedName>
</protein>
<gene>
    <name evidence="1" type="ORF">Cboi01_000635800</name>
</gene>
<organism evidence="1 2">
    <name type="scientific">Candida boidinii</name>
    <name type="common">Yeast</name>
    <dbReference type="NCBI Taxonomy" id="5477"/>
    <lineage>
        <taxon>Eukaryota</taxon>
        <taxon>Fungi</taxon>
        <taxon>Dikarya</taxon>
        <taxon>Ascomycota</taxon>
        <taxon>Saccharomycotina</taxon>
        <taxon>Pichiomycetes</taxon>
        <taxon>Pichiales</taxon>
        <taxon>Pichiaceae</taxon>
        <taxon>Ogataea</taxon>
        <taxon>Ogataea/Candida clade</taxon>
    </lineage>
</organism>
<reference evidence="1" key="1">
    <citation type="submission" date="2023-04" db="EMBL/GenBank/DDBJ databases">
        <title>Candida boidinii NBRC 1967.</title>
        <authorList>
            <person name="Ichikawa N."/>
            <person name="Sato H."/>
            <person name="Tonouchi N."/>
        </authorList>
    </citation>
    <scope>NUCLEOTIDE SEQUENCE</scope>
    <source>
        <strain evidence="1">NBRC 1967</strain>
    </source>
</reference>
<comment type="caution">
    <text evidence="1">The sequence shown here is derived from an EMBL/GenBank/DDBJ whole genome shotgun (WGS) entry which is preliminary data.</text>
</comment>
<name>A0ACB5U8A8_CANBO</name>
<dbReference type="EMBL" id="BSXV01006344">
    <property type="protein sequence ID" value="GMF03686.1"/>
    <property type="molecule type" value="Genomic_DNA"/>
</dbReference>
<accession>A0ACB5U8A8</accession>
<sequence length="142" mass="16372">MEKYLNSNNKKKRSTLYHAYELALEQPTLEEIFGEEEEDEEEEDEEEEEDDDDEDDDDDDDNDVEEVKVEIKVENKKPINGTNKTNDKKRKNSEPVVNDKKRKTSVVKKESSTPSITGSNINGNSTNSKSAITKENIQMNKR</sequence>
<proteinExistence type="predicted"/>